<dbReference type="InterPro" id="IPR050706">
    <property type="entry name" value="Cyclic-di-GMP_PDE-like"/>
</dbReference>
<dbReference type="Proteomes" id="UP001597318">
    <property type="component" value="Unassembled WGS sequence"/>
</dbReference>
<dbReference type="PANTHER" id="PTHR33121">
    <property type="entry name" value="CYCLIC DI-GMP PHOSPHODIESTERASE PDEF"/>
    <property type="match status" value="1"/>
</dbReference>
<sequence length="436" mass="50674">MISGLCEKHYRRLRKWSKLFLHKSKLKFYPPKFVLRDPILEGVHQAMFSGHQVAVVVMTISNLREFSQQLEPVQLEEYKRDLRAGFKSIVEDSPYNSDLLVVHDYYSEGLTIFFKINDDKQSVVYIENLIRTLVPRLERWMFTKYPYFNQSFEIGYMFIEREHSTIQDALYTAQQQAVAMAEKRIQSRYIETLLKMRDIIQKQDISLLAQPIIDLSTNQIKAWEFLTRGPKDTAFESPLQLFSLARQSNLIYDLELLVLEKAFHLINSVGCMDDVFLNFTPITLGNKRFIPGLEKLLTRYPDIEPRRMIFEVTERDSIEGLKFFHDNIKQLRQKGFRIAVDDTGAGYSSLHTISELLPDIIKIDRSVIQDIDTSKVKESMLKGLILIARETGSLVVAEGIEKKEEAEVLKRNQVDLAQGYFYAKPGQLQKDRVALV</sequence>
<protein>
    <submittedName>
        <fullName evidence="2">EAL domain-containing protein</fullName>
    </submittedName>
</protein>
<proteinExistence type="predicted"/>
<organism evidence="2 3">
    <name type="scientific">Metabacillus endolithicus</name>
    <dbReference type="NCBI Taxonomy" id="1535204"/>
    <lineage>
        <taxon>Bacteria</taxon>
        <taxon>Bacillati</taxon>
        <taxon>Bacillota</taxon>
        <taxon>Bacilli</taxon>
        <taxon>Bacillales</taxon>
        <taxon>Bacillaceae</taxon>
        <taxon>Metabacillus</taxon>
    </lineage>
</organism>
<keyword evidence="3" id="KW-1185">Reference proteome</keyword>
<accession>A0ABW5C262</accession>
<dbReference type="PROSITE" id="PS50883">
    <property type="entry name" value="EAL"/>
    <property type="match status" value="1"/>
</dbReference>
<dbReference type="InterPro" id="IPR001633">
    <property type="entry name" value="EAL_dom"/>
</dbReference>
<dbReference type="Gene3D" id="3.20.20.450">
    <property type="entry name" value="EAL domain"/>
    <property type="match status" value="1"/>
</dbReference>
<dbReference type="EMBL" id="JBHUIK010000005">
    <property type="protein sequence ID" value="MFD2215915.1"/>
    <property type="molecule type" value="Genomic_DNA"/>
</dbReference>
<evidence type="ECO:0000259" key="1">
    <source>
        <dbReference type="PROSITE" id="PS50883"/>
    </source>
</evidence>
<evidence type="ECO:0000313" key="3">
    <source>
        <dbReference type="Proteomes" id="UP001597318"/>
    </source>
</evidence>
<reference evidence="3" key="1">
    <citation type="journal article" date="2019" name="Int. J. Syst. Evol. Microbiol.">
        <title>The Global Catalogue of Microorganisms (GCM) 10K type strain sequencing project: providing services to taxonomists for standard genome sequencing and annotation.</title>
        <authorList>
            <consortium name="The Broad Institute Genomics Platform"/>
            <consortium name="The Broad Institute Genome Sequencing Center for Infectious Disease"/>
            <person name="Wu L."/>
            <person name="Ma J."/>
        </authorList>
    </citation>
    <scope>NUCLEOTIDE SEQUENCE [LARGE SCALE GENOMIC DNA]</scope>
    <source>
        <strain evidence="3">CGMCC 1.15474</strain>
    </source>
</reference>
<name>A0ABW5C262_9BACI</name>
<feature type="domain" description="EAL" evidence="1">
    <location>
        <begin position="189"/>
        <end position="436"/>
    </location>
</feature>
<dbReference type="Pfam" id="PF00563">
    <property type="entry name" value="EAL"/>
    <property type="match status" value="1"/>
</dbReference>
<dbReference type="InterPro" id="IPR035919">
    <property type="entry name" value="EAL_sf"/>
</dbReference>
<evidence type="ECO:0000313" key="2">
    <source>
        <dbReference type="EMBL" id="MFD2215915.1"/>
    </source>
</evidence>
<dbReference type="CDD" id="cd01948">
    <property type="entry name" value="EAL"/>
    <property type="match status" value="1"/>
</dbReference>
<dbReference type="SMART" id="SM00052">
    <property type="entry name" value="EAL"/>
    <property type="match status" value="1"/>
</dbReference>
<gene>
    <name evidence="2" type="ORF">ACFSKK_19705</name>
</gene>
<comment type="caution">
    <text evidence="2">The sequence shown here is derived from an EMBL/GenBank/DDBJ whole genome shotgun (WGS) entry which is preliminary data.</text>
</comment>
<dbReference type="SUPFAM" id="SSF141868">
    <property type="entry name" value="EAL domain-like"/>
    <property type="match status" value="1"/>
</dbReference>
<dbReference type="PANTHER" id="PTHR33121:SF76">
    <property type="entry name" value="SIGNALING PROTEIN"/>
    <property type="match status" value="1"/>
</dbReference>